<dbReference type="eggNOG" id="COG0209">
    <property type="taxonomic scope" value="Bacteria"/>
</dbReference>
<feature type="domain" description="Ribonucleotide reductase large subunit N-terminal" evidence="7">
    <location>
        <begin position="8"/>
        <end position="81"/>
    </location>
</feature>
<keyword evidence="3 6" id="KW-0560">Oxidoreductase</keyword>
<feature type="domain" description="Ribonucleotide reductase large subunit C-terminal" evidence="8">
    <location>
        <begin position="85"/>
        <end position="151"/>
    </location>
</feature>
<dbReference type="PANTHER" id="PTHR11573">
    <property type="entry name" value="RIBONUCLEOSIDE-DIPHOSPHATE REDUCTASE LARGE CHAIN"/>
    <property type="match status" value="1"/>
</dbReference>
<dbReference type="InterPro" id="IPR039718">
    <property type="entry name" value="Rrm1"/>
</dbReference>
<dbReference type="InterPro" id="IPR000788">
    <property type="entry name" value="RNR_lg_C"/>
</dbReference>
<dbReference type="RefSeq" id="WP_007085617.1">
    <property type="nucleotide sequence ID" value="NZ_AJLS01000080.1"/>
</dbReference>
<accession>K6D3T0</accession>
<dbReference type="PANTHER" id="PTHR11573:SF30">
    <property type="entry name" value="RIBONUCLEOSIDE-DIPHOSPHATE REDUCTASE 2 SUBUNIT ALPHA"/>
    <property type="match status" value="1"/>
</dbReference>
<dbReference type="GO" id="GO:0004748">
    <property type="term" value="F:ribonucleoside-diphosphate reductase activity, thioredoxin disulfide as acceptor"/>
    <property type="evidence" value="ECO:0007669"/>
    <property type="project" value="UniProtKB-EC"/>
</dbReference>
<protein>
    <recommendedName>
        <fullName evidence="2 6">Ribonucleoside-diphosphate reductase</fullName>
        <ecNumber evidence="2 6">1.17.4.1</ecNumber>
    </recommendedName>
</protein>
<comment type="similarity">
    <text evidence="1 6">Belongs to the ribonucleoside diphosphate reductase large chain family.</text>
</comment>
<dbReference type="SUPFAM" id="SSF48168">
    <property type="entry name" value="R1 subunit of ribonucleotide reductase, N-terminal domain"/>
    <property type="match status" value="1"/>
</dbReference>
<comment type="catalytic activity">
    <reaction evidence="5 6">
        <text>a 2'-deoxyribonucleoside 5'-diphosphate + [thioredoxin]-disulfide + H2O = a ribonucleoside 5'-diphosphate + [thioredoxin]-dithiol</text>
        <dbReference type="Rhea" id="RHEA:23252"/>
        <dbReference type="Rhea" id="RHEA-COMP:10698"/>
        <dbReference type="Rhea" id="RHEA-COMP:10700"/>
        <dbReference type="ChEBI" id="CHEBI:15377"/>
        <dbReference type="ChEBI" id="CHEBI:29950"/>
        <dbReference type="ChEBI" id="CHEBI:50058"/>
        <dbReference type="ChEBI" id="CHEBI:57930"/>
        <dbReference type="ChEBI" id="CHEBI:73316"/>
        <dbReference type="EC" id="1.17.4.1"/>
    </reaction>
</comment>
<dbReference type="GO" id="GO:0005524">
    <property type="term" value="F:ATP binding"/>
    <property type="evidence" value="ECO:0007669"/>
    <property type="project" value="InterPro"/>
</dbReference>
<dbReference type="EMBL" id="AJLS01000080">
    <property type="protein sequence ID" value="EKN67147.1"/>
    <property type="molecule type" value="Genomic_DNA"/>
</dbReference>
<proteinExistence type="inferred from homology"/>
<comment type="caution">
    <text evidence="9">The sequence shown here is derived from an EMBL/GenBank/DDBJ whole genome shotgun (WGS) entry which is preliminary data.</text>
</comment>
<evidence type="ECO:0000259" key="8">
    <source>
        <dbReference type="Pfam" id="PF02867"/>
    </source>
</evidence>
<dbReference type="InterPro" id="IPR008926">
    <property type="entry name" value="RNR_R1-su_N"/>
</dbReference>
<evidence type="ECO:0000256" key="6">
    <source>
        <dbReference type="RuleBase" id="RU003410"/>
    </source>
</evidence>
<keyword evidence="4 6" id="KW-0215">Deoxyribonucleotide synthesis</keyword>
<sequence length="177" mass="19785">MSKFEFHFDSFMAAYKFYNQYAMKNNDGSLYLEDFEDRVLMNALYMADGDEKLANNLAFAMINRRYQPATPTFLNAGRKRRGEFVSCFLLQLTDDMNSIGRTINSALQLSKNGGGVGLNLTNLRAAGAPIKGYDGVAAGVVPVMKLFEDALLDSQSIGATTRCWCSLFITFPSRYFI</sequence>
<dbReference type="SUPFAM" id="SSF51998">
    <property type="entry name" value="PFL-like glycyl radical enzymes"/>
    <property type="match status" value="1"/>
</dbReference>
<name>K6D3T0_9BACI</name>
<evidence type="ECO:0000259" key="7">
    <source>
        <dbReference type="Pfam" id="PF00317"/>
    </source>
</evidence>
<dbReference type="Pfam" id="PF02867">
    <property type="entry name" value="Ribonuc_red_lgC"/>
    <property type="match status" value="1"/>
</dbReference>
<dbReference type="UniPathway" id="UPA00326"/>
<keyword evidence="10" id="KW-1185">Reference proteome</keyword>
<dbReference type="Gene3D" id="3.20.70.20">
    <property type="match status" value="1"/>
</dbReference>
<dbReference type="EC" id="1.17.4.1" evidence="2 6"/>
<dbReference type="AlphaFoldDB" id="K6D3T0"/>
<evidence type="ECO:0000256" key="5">
    <source>
        <dbReference type="ARBA" id="ARBA00047754"/>
    </source>
</evidence>
<dbReference type="STRING" id="1117379.BABA_13065"/>
<dbReference type="InterPro" id="IPR013509">
    <property type="entry name" value="RNR_lsu_N"/>
</dbReference>
<comment type="function">
    <text evidence="6">Provides the precursors necessary for DNA synthesis. Catalyzes the biosynthesis of deoxyribonucleotides from the corresponding ribonucleotides.</text>
</comment>
<evidence type="ECO:0000313" key="9">
    <source>
        <dbReference type="EMBL" id="EKN67147.1"/>
    </source>
</evidence>
<reference evidence="9 10" key="1">
    <citation type="journal article" date="2012" name="Front. Microbiol.">
        <title>Redundancy and modularity in membrane-associated dissimilatory nitrate reduction in Bacillus.</title>
        <authorList>
            <person name="Heylen K."/>
            <person name="Keltjens J."/>
        </authorList>
    </citation>
    <scope>NUCLEOTIDE SEQUENCE [LARGE SCALE GENOMIC DNA]</scope>
    <source>
        <strain evidence="10">LMG 21833T</strain>
    </source>
</reference>
<evidence type="ECO:0000256" key="2">
    <source>
        <dbReference type="ARBA" id="ARBA00012274"/>
    </source>
</evidence>
<dbReference type="GO" id="GO:0009263">
    <property type="term" value="P:deoxyribonucleotide biosynthetic process"/>
    <property type="evidence" value="ECO:0007669"/>
    <property type="project" value="UniProtKB-KW"/>
</dbReference>
<dbReference type="GO" id="GO:0005971">
    <property type="term" value="C:ribonucleoside-diphosphate reductase complex"/>
    <property type="evidence" value="ECO:0007669"/>
    <property type="project" value="TreeGrafter"/>
</dbReference>
<dbReference type="Pfam" id="PF00317">
    <property type="entry name" value="Ribonuc_red_lgN"/>
    <property type="match status" value="1"/>
</dbReference>
<dbReference type="PATRIC" id="fig|1117379.3.peg.2707"/>
<organism evidence="9 10">
    <name type="scientific">Neobacillus bataviensis LMG 21833</name>
    <dbReference type="NCBI Taxonomy" id="1117379"/>
    <lineage>
        <taxon>Bacteria</taxon>
        <taxon>Bacillati</taxon>
        <taxon>Bacillota</taxon>
        <taxon>Bacilli</taxon>
        <taxon>Bacillales</taxon>
        <taxon>Bacillaceae</taxon>
        <taxon>Neobacillus</taxon>
    </lineage>
</organism>
<evidence type="ECO:0000256" key="1">
    <source>
        <dbReference type="ARBA" id="ARBA00010406"/>
    </source>
</evidence>
<gene>
    <name evidence="9" type="ORF">BABA_13065</name>
</gene>
<evidence type="ECO:0000313" key="10">
    <source>
        <dbReference type="Proteomes" id="UP000006316"/>
    </source>
</evidence>
<evidence type="ECO:0000256" key="4">
    <source>
        <dbReference type="ARBA" id="ARBA00023116"/>
    </source>
</evidence>
<dbReference type="Proteomes" id="UP000006316">
    <property type="component" value="Unassembled WGS sequence"/>
</dbReference>
<evidence type="ECO:0000256" key="3">
    <source>
        <dbReference type="ARBA" id="ARBA00023002"/>
    </source>
</evidence>